<reference evidence="1" key="1">
    <citation type="submission" date="2021-09" db="EMBL/GenBank/DDBJ databases">
        <title>Complete genome analysis of a novel Alcaligenes phage vB_Af_QDWS595.</title>
        <authorList>
            <person name="Jing Y."/>
            <person name="Wang J."/>
        </authorList>
    </citation>
    <scope>NUCLEOTIDE SEQUENCE</scope>
</reference>
<sequence>MSLITQKDLVAALPSTMKGVATQNLADTLNQIQADPEIAEHIRNNFLSYSKVLTEGKFKIEDYMNAIVFASWRMAGKNNLDSYTATFPDRYARMMAAGKSSKDISATVSMYAKGKLVVMILEQAAIPIWLLNQDVVQKAINIQLDLAMDTSQSGMVRTTAANSLLNHLQRPKENITNNQINVNLPESDGIAELRRSIEEISKMQIKAIEAGATTKEIAAMDIKDVSDVELSNERT</sequence>
<proteinExistence type="predicted"/>
<evidence type="ECO:0000313" key="2">
    <source>
        <dbReference type="Proteomes" id="UP000827952"/>
    </source>
</evidence>
<dbReference type="Proteomes" id="UP000827952">
    <property type="component" value="Segment"/>
</dbReference>
<evidence type="ECO:0000313" key="1">
    <source>
        <dbReference type="EMBL" id="UCR75491.1"/>
    </source>
</evidence>
<dbReference type="EMBL" id="OK149171">
    <property type="protein sequence ID" value="UCR75491.1"/>
    <property type="molecule type" value="Genomic_DNA"/>
</dbReference>
<accession>A0AAE8Y667</accession>
<organism evidence="1 2">
    <name type="scientific">Alcaligenes phage vB_Af_QDWS595</name>
    <dbReference type="NCBI Taxonomy" id="2877946"/>
    <lineage>
        <taxon>Viruses</taxon>
        <taxon>Duplodnaviria</taxon>
        <taxon>Heunggongvirae</taxon>
        <taxon>Uroviricota</taxon>
        <taxon>Caudoviricetes</taxon>
        <taxon>Schitoviridae</taxon>
        <taxon>Petruschkyvirus</taxon>
        <taxon>Petruschkyvirus QDWS595</taxon>
    </lineage>
</organism>
<gene>
    <name evidence="1" type="ORF">vBAfaPQDWS595_07</name>
</gene>
<keyword evidence="2" id="KW-1185">Reference proteome</keyword>
<name>A0AAE8Y667_9CAUD</name>
<protein>
    <submittedName>
        <fullName evidence="1">Terminase small subunit</fullName>
    </submittedName>
</protein>